<dbReference type="GO" id="GO:0004099">
    <property type="term" value="F:chitin deacetylase activity"/>
    <property type="evidence" value="ECO:0007669"/>
    <property type="project" value="TreeGrafter"/>
</dbReference>
<evidence type="ECO:0000259" key="4">
    <source>
        <dbReference type="PROSITE" id="PS51677"/>
    </source>
</evidence>
<feature type="signal peptide" evidence="3">
    <location>
        <begin position="1"/>
        <end position="37"/>
    </location>
</feature>
<dbReference type="GO" id="GO:0016020">
    <property type="term" value="C:membrane"/>
    <property type="evidence" value="ECO:0007669"/>
    <property type="project" value="TreeGrafter"/>
</dbReference>
<feature type="chain" id="PRO_5040413962" evidence="3">
    <location>
        <begin position="38"/>
        <end position="250"/>
    </location>
</feature>
<dbReference type="SUPFAM" id="SSF88713">
    <property type="entry name" value="Glycoside hydrolase/deacetylase"/>
    <property type="match status" value="1"/>
</dbReference>
<accession>A0A9P6R140</accession>
<keyword evidence="6" id="KW-1185">Reference proteome</keyword>
<dbReference type="AlphaFoldDB" id="A0A9P6R140"/>
<dbReference type="EMBL" id="JAAAIN010001049">
    <property type="protein sequence ID" value="KAG0307742.1"/>
    <property type="molecule type" value="Genomic_DNA"/>
</dbReference>
<gene>
    <name evidence="5" type="primary">CDA2_1</name>
    <name evidence="5" type="ORF">BGZ97_000292</name>
</gene>
<keyword evidence="2" id="KW-0378">Hydrolase</keyword>
<dbReference type="Pfam" id="PF01522">
    <property type="entry name" value="Polysacc_deac_1"/>
    <property type="match status" value="1"/>
</dbReference>
<dbReference type="PROSITE" id="PS51677">
    <property type="entry name" value="NODB"/>
    <property type="match status" value="1"/>
</dbReference>
<dbReference type="GO" id="GO:0009272">
    <property type="term" value="P:fungal-type cell wall biogenesis"/>
    <property type="evidence" value="ECO:0007669"/>
    <property type="project" value="UniProtKB-ARBA"/>
</dbReference>
<sequence length="250" mass="27805">MTPFNKDNRQSSTMFSRRHLTLLAFLALSTLSATASANPMSVSTEEAMALLSRPAGAAAGAQNDINYHGIIPSLLEKHIHLHGYGGVNRLEQASKDNTVEAQRERNSHSRIRINVDQYPPKDQIPDVNHPQVQAWMKEIDWSKVPDIPVAPGLPDAPRFPKCPPRAQVNPDHCWWSCDECLQPTDVVSCPTVGNWGLTYDDGPSIASKELMRHLEQNKMTATFFIVGSRVLEYPDILKDEVASGHHIAMH</sequence>
<dbReference type="PANTHER" id="PTHR10587">
    <property type="entry name" value="GLYCOSYL TRANSFERASE-RELATED"/>
    <property type="match status" value="1"/>
</dbReference>
<evidence type="ECO:0000313" key="6">
    <source>
        <dbReference type="Proteomes" id="UP000823405"/>
    </source>
</evidence>
<evidence type="ECO:0000256" key="3">
    <source>
        <dbReference type="SAM" id="SignalP"/>
    </source>
</evidence>
<dbReference type="InterPro" id="IPR002509">
    <property type="entry name" value="NODB_dom"/>
</dbReference>
<feature type="non-terminal residue" evidence="5">
    <location>
        <position position="250"/>
    </location>
</feature>
<dbReference type="Gene3D" id="3.20.20.370">
    <property type="entry name" value="Glycoside hydrolase/deacetylase"/>
    <property type="match status" value="1"/>
</dbReference>
<protein>
    <submittedName>
        <fullName evidence="5">Chitin deacetylase</fullName>
    </submittedName>
</protein>
<feature type="domain" description="NodB homology" evidence="4">
    <location>
        <begin position="193"/>
        <end position="250"/>
    </location>
</feature>
<dbReference type="GO" id="GO:0005975">
    <property type="term" value="P:carbohydrate metabolic process"/>
    <property type="evidence" value="ECO:0007669"/>
    <property type="project" value="InterPro"/>
</dbReference>
<keyword evidence="3" id="KW-0732">Signal</keyword>
<dbReference type="GO" id="GO:0046872">
    <property type="term" value="F:metal ion binding"/>
    <property type="evidence" value="ECO:0007669"/>
    <property type="project" value="UniProtKB-KW"/>
</dbReference>
<name>A0A9P6R140_9FUNG</name>
<evidence type="ECO:0000256" key="2">
    <source>
        <dbReference type="ARBA" id="ARBA00022801"/>
    </source>
</evidence>
<evidence type="ECO:0000256" key="1">
    <source>
        <dbReference type="ARBA" id="ARBA00022723"/>
    </source>
</evidence>
<dbReference type="InterPro" id="IPR050248">
    <property type="entry name" value="Polysacc_deacetylase_ArnD"/>
</dbReference>
<comment type="caution">
    <text evidence="5">The sequence shown here is derived from an EMBL/GenBank/DDBJ whole genome shotgun (WGS) entry which is preliminary data.</text>
</comment>
<dbReference type="InterPro" id="IPR011330">
    <property type="entry name" value="Glyco_hydro/deAcase_b/a-brl"/>
</dbReference>
<evidence type="ECO:0000313" key="5">
    <source>
        <dbReference type="EMBL" id="KAG0307742.1"/>
    </source>
</evidence>
<proteinExistence type="predicted"/>
<keyword evidence="1" id="KW-0479">Metal-binding</keyword>
<dbReference type="PANTHER" id="PTHR10587:SF133">
    <property type="entry name" value="CHITIN DEACETYLASE 1-RELATED"/>
    <property type="match status" value="1"/>
</dbReference>
<dbReference type="Proteomes" id="UP000823405">
    <property type="component" value="Unassembled WGS sequence"/>
</dbReference>
<reference evidence="5" key="1">
    <citation type="journal article" date="2020" name="Fungal Divers.">
        <title>Resolving the Mortierellaceae phylogeny through synthesis of multi-gene phylogenetics and phylogenomics.</title>
        <authorList>
            <person name="Vandepol N."/>
            <person name="Liber J."/>
            <person name="Desiro A."/>
            <person name="Na H."/>
            <person name="Kennedy M."/>
            <person name="Barry K."/>
            <person name="Grigoriev I.V."/>
            <person name="Miller A.N."/>
            <person name="O'Donnell K."/>
            <person name="Stajich J.E."/>
            <person name="Bonito G."/>
        </authorList>
    </citation>
    <scope>NUCLEOTIDE SEQUENCE</scope>
    <source>
        <strain evidence="5">NVP60</strain>
    </source>
</reference>
<organism evidence="5 6">
    <name type="scientific">Linnemannia gamsii</name>
    <dbReference type="NCBI Taxonomy" id="64522"/>
    <lineage>
        <taxon>Eukaryota</taxon>
        <taxon>Fungi</taxon>
        <taxon>Fungi incertae sedis</taxon>
        <taxon>Mucoromycota</taxon>
        <taxon>Mortierellomycotina</taxon>
        <taxon>Mortierellomycetes</taxon>
        <taxon>Mortierellales</taxon>
        <taxon>Mortierellaceae</taxon>
        <taxon>Linnemannia</taxon>
    </lineage>
</organism>
<dbReference type="OrthoDB" id="2380117at2759"/>